<dbReference type="EMBL" id="BKCJ010005229">
    <property type="protein sequence ID" value="GEU65579.1"/>
    <property type="molecule type" value="Genomic_DNA"/>
</dbReference>
<evidence type="ECO:0000256" key="6">
    <source>
        <dbReference type="ARBA" id="ARBA00022750"/>
    </source>
</evidence>
<keyword evidence="10" id="KW-0229">DNA integration</keyword>
<evidence type="ECO:0000259" key="18">
    <source>
        <dbReference type="PROSITE" id="PS50994"/>
    </source>
</evidence>
<dbReference type="SUPFAM" id="SSF53098">
    <property type="entry name" value="Ribonuclease H-like"/>
    <property type="match status" value="1"/>
</dbReference>
<proteinExistence type="predicted"/>
<dbReference type="Gene3D" id="3.30.420.10">
    <property type="entry name" value="Ribonuclease H-like superfamily/Ribonuclease H"/>
    <property type="match status" value="1"/>
</dbReference>
<dbReference type="InterPro" id="IPR043502">
    <property type="entry name" value="DNA/RNA_pol_sf"/>
</dbReference>
<evidence type="ECO:0000256" key="9">
    <source>
        <dbReference type="ARBA" id="ARBA00022842"/>
    </source>
</evidence>
<dbReference type="PROSITE" id="PS50158">
    <property type="entry name" value="ZF_CCHC"/>
    <property type="match status" value="1"/>
</dbReference>
<keyword evidence="11 19" id="KW-0695">RNA-directed DNA polymerase</keyword>
<keyword evidence="5" id="KW-0479">Metal-binding</keyword>
<evidence type="ECO:0000256" key="16">
    <source>
        <dbReference type="SAM" id="MobiDB-lite"/>
    </source>
</evidence>
<evidence type="ECO:0000256" key="7">
    <source>
        <dbReference type="ARBA" id="ARBA00022759"/>
    </source>
</evidence>
<protein>
    <submittedName>
        <fullName evidence="19">Putative reverse transcriptase domain-containing protein</fullName>
    </submittedName>
</protein>
<dbReference type="CDD" id="cd01647">
    <property type="entry name" value="RT_LTR"/>
    <property type="match status" value="1"/>
</dbReference>
<keyword evidence="7" id="KW-0255">Endonuclease</keyword>
<evidence type="ECO:0000256" key="12">
    <source>
        <dbReference type="ARBA" id="ARBA00022932"/>
    </source>
</evidence>
<evidence type="ECO:0000259" key="17">
    <source>
        <dbReference type="PROSITE" id="PS50158"/>
    </source>
</evidence>
<dbReference type="InterPro" id="IPR036397">
    <property type="entry name" value="RNaseH_sf"/>
</dbReference>
<dbReference type="PROSITE" id="PS50994">
    <property type="entry name" value="INTEGRASE"/>
    <property type="match status" value="1"/>
</dbReference>
<dbReference type="GO" id="GO:0004519">
    <property type="term" value="F:endonuclease activity"/>
    <property type="evidence" value="ECO:0007669"/>
    <property type="project" value="UniProtKB-KW"/>
</dbReference>
<evidence type="ECO:0000256" key="3">
    <source>
        <dbReference type="ARBA" id="ARBA00022695"/>
    </source>
</evidence>
<feature type="domain" description="CCHC-type" evidence="17">
    <location>
        <begin position="197"/>
        <end position="211"/>
    </location>
</feature>
<keyword evidence="4" id="KW-0540">Nuclease</keyword>
<accession>A0A6L2LWR8</accession>
<dbReference type="GO" id="GO:0008270">
    <property type="term" value="F:zinc ion binding"/>
    <property type="evidence" value="ECO:0007669"/>
    <property type="project" value="UniProtKB-KW"/>
</dbReference>
<dbReference type="InterPro" id="IPR021109">
    <property type="entry name" value="Peptidase_aspartic_dom_sf"/>
</dbReference>
<dbReference type="InterPro" id="IPR050951">
    <property type="entry name" value="Retrovirus_Pol_polyprotein"/>
</dbReference>
<gene>
    <name evidence="19" type="ORF">Tci_037557</name>
</gene>
<dbReference type="CDD" id="cd00303">
    <property type="entry name" value="retropepsin_like"/>
    <property type="match status" value="1"/>
</dbReference>
<dbReference type="Gene3D" id="1.10.340.70">
    <property type="match status" value="1"/>
</dbReference>
<evidence type="ECO:0000256" key="15">
    <source>
        <dbReference type="PROSITE-ProRule" id="PRU00047"/>
    </source>
</evidence>
<dbReference type="AlphaFoldDB" id="A0A6L2LWR8"/>
<dbReference type="SMART" id="SM00343">
    <property type="entry name" value="ZnF_C2HC"/>
    <property type="match status" value="1"/>
</dbReference>
<feature type="compositionally biased region" description="Basic and acidic residues" evidence="16">
    <location>
        <begin position="133"/>
        <end position="156"/>
    </location>
</feature>
<feature type="domain" description="Integrase catalytic" evidence="18">
    <location>
        <begin position="743"/>
        <end position="911"/>
    </location>
</feature>
<dbReference type="PANTHER" id="PTHR37984">
    <property type="entry name" value="PROTEIN CBG26694"/>
    <property type="match status" value="1"/>
</dbReference>
<evidence type="ECO:0000256" key="2">
    <source>
        <dbReference type="ARBA" id="ARBA00022679"/>
    </source>
</evidence>
<reference evidence="19" key="1">
    <citation type="journal article" date="2019" name="Sci. Rep.">
        <title>Draft genome of Tanacetum cinerariifolium, the natural source of mosquito coil.</title>
        <authorList>
            <person name="Yamashiro T."/>
            <person name="Shiraishi A."/>
            <person name="Satake H."/>
            <person name="Nakayama K."/>
        </authorList>
    </citation>
    <scope>NUCLEOTIDE SEQUENCE</scope>
</reference>
<dbReference type="Pfam" id="PF24626">
    <property type="entry name" value="SH3_Tf2-1"/>
    <property type="match status" value="1"/>
</dbReference>
<keyword evidence="15" id="KW-0863">Zinc-finger</keyword>
<dbReference type="InterPro" id="IPR012337">
    <property type="entry name" value="RNaseH-like_sf"/>
</dbReference>
<dbReference type="Pfam" id="PF08284">
    <property type="entry name" value="RVP_2"/>
    <property type="match status" value="1"/>
</dbReference>
<keyword evidence="6" id="KW-0064">Aspartyl protease</keyword>
<evidence type="ECO:0000256" key="14">
    <source>
        <dbReference type="ARBA" id="ARBA00023172"/>
    </source>
</evidence>
<keyword evidence="12" id="KW-0239">DNA-directed DNA polymerase</keyword>
<evidence type="ECO:0000256" key="8">
    <source>
        <dbReference type="ARBA" id="ARBA00022801"/>
    </source>
</evidence>
<feature type="region of interest" description="Disordered" evidence="16">
    <location>
        <begin position="133"/>
        <end position="164"/>
    </location>
</feature>
<dbReference type="GO" id="GO:0003887">
    <property type="term" value="F:DNA-directed DNA polymerase activity"/>
    <property type="evidence" value="ECO:0007669"/>
    <property type="project" value="UniProtKB-KW"/>
</dbReference>
<keyword evidence="15" id="KW-0862">Zinc</keyword>
<keyword evidence="13" id="KW-0238">DNA-binding</keyword>
<dbReference type="Pfam" id="PF00078">
    <property type="entry name" value="RVT_1"/>
    <property type="match status" value="1"/>
</dbReference>
<evidence type="ECO:0000256" key="11">
    <source>
        <dbReference type="ARBA" id="ARBA00022918"/>
    </source>
</evidence>
<dbReference type="InterPro" id="IPR001584">
    <property type="entry name" value="Integrase_cat-core"/>
</dbReference>
<keyword evidence="3" id="KW-0548">Nucleotidyltransferase</keyword>
<dbReference type="GO" id="GO:0004190">
    <property type="term" value="F:aspartic-type endopeptidase activity"/>
    <property type="evidence" value="ECO:0007669"/>
    <property type="project" value="UniProtKB-KW"/>
</dbReference>
<keyword evidence="14" id="KW-0233">DNA recombination</keyword>
<dbReference type="InterPro" id="IPR000477">
    <property type="entry name" value="RT_dom"/>
</dbReference>
<evidence type="ECO:0000256" key="10">
    <source>
        <dbReference type="ARBA" id="ARBA00022908"/>
    </source>
</evidence>
<dbReference type="GO" id="GO:0015074">
    <property type="term" value="P:DNA integration"/>
    <property type="evidence" value="ECO:0007669"/>
    <property type="project" value="UniProtKB-KW"/>
</dbReference>
<dbReference type="InterPro" id="IPR056924">
    <property type="entry name" value="SH3_Tf2-1"/>
</dbReference>
<evidence type="ECO:0000256" key="4">
    <source>
        <dbReference type="ARBA" id="ARBA00022722"/>
    </source>
</evidence>
<dbReference type="InterPro" id="IPR041588">
    <property type="entry name" value="Integrase_H2C2"/>
</dbReference>
<keyword evidence="2" id="KW-0808">Transferase</keyword>
<dbReference type="InterPro" id="IPR001878">
    <property type="entry name" value="Znf_CCHC"/>
</dbReference>
<keyword evidence="1" id="KW-0645">Protease</keyword>
<dbReference type="InterPro" id="IPR043128">
    <property type="entry name" value="Rev_trsase/Diguanyl_cyclase"/>
</dbReference>
<sequence>MPPRMRIRSAGRPVAESREGGMGERVGRGGRGRGPLRSNNECVNELNGQGNDQGMGANRGIERVNGNVEGVNEGVEGAPDFSTIIAQQLQNLLPAILALICEMVAAMELKTMQNAVQIFGALTDEAVRNGSIKKVEKRGNVGEPSKDKKDRDDNKRTRTGNAFATTAKPIGRKNTGAWPKCTICNSNHALGGLCRTCFNCNRPSHFAKDCRVAPRNVNPINARNPLARACQGRRNQGNQARRRAFMLGANEARQDPNIMTGIEPSDLGFSYEIEIPSGQLVKIDKVVRGCKLEIEGHVFDINLIPFGSESFDMIIGIDWLSNHKAEIICHDKVVRIPLLGGKMLRVLGEKSKEKMRQLMSVRTKDQRQEKIVVMKYFPKVFSDDLSRLTPVWEIEFRIELIPRATPVAKSQYHLAPSELEELTRYGHFEFTVMPFGLTNALAIFMDLMNKVYSPYLDKFVIVFIDDILIYSKTREEHVEYIRLVLELLKQEKLYAKFSKYTFWLREVQFLRHVINGNEIHVDPSKIEAVKNWKSPRTLSKVRSFLGLVGYYHRFIEDFSKIAKPLTVLTQKSLGLGCVLIQRVSRIGLAAQKEAFDEYAGLHKGLDETVELINDEALYNLDRIWVPLKGDVRTLIMDEAYKSKYSLHPRAEKMYYDCIKYRTSGSEGDRIWVLLKGDVRTLIIDEAYKSKYSIQPGAKEMYYDLRDRYWWSDMRKDIAMYVSKCLTCLKVTAKHQRPFGLLQQPEIPKWKWERIAMDFMTKLPRTSSGHDTIWVIMDRLTKSAHFLPMREDYKMERLARLYLNEIVARHGVPISIIYYRNSRFMLWFWQSIQEALGTRLDMSTAYHPQTDGQRPELVQETTKKISHIKDRLKVVRDRQKCYVDKRRNPLEFSVGNYVLLKVPPWKGVVRLGKRELAPRFVGSFEIIEKLDPVAYMLDFPEELDGVHDTFQVLNLKKCLADPTLQVPLDEI</sequence>
<dbReference type="Pfam" id="PF17921">
    <property type="entry name" value="Integrase_H2C2"/>
    <property type="match status" value="1"/>
</dbReference>
<dbReference type="GO" id="GO:0003677">
    <property type="term" value="F:DNA binding"/>
    <property type="evidence" value="ECO:0007669"/>
    <property type="project" value="UniProtKB-KW"/>
</dbReference>
<keyword evidence="8" id="KW-0378">Hydrolase</keyword>
<comment type="caution">
    <text evidence="19">The sequence shown here is derived from an EMBL/GenBank/DDBJ whole genome shotgun (WGS) entry which is preliminary data.</text>
</comment>
<feature type="compositionally biased region" description="Basic and acidic residues" evidence="16">
    <location>
        <begin position="15"/>
        <end position="27"/>
    </location>
</feature>
<feature type="region of interest" description="Disordered" evidence="16">
    <location>
        <begin position="1"/>
        <end position="60"/>
    </location>
</feature>
<dbReference type="GO" id="GO:0006310">
    <property type="term" value="P:DNA recombination"/>
    <property type="evidence" value="ECO:0007669"/>
    <property type="project" value="UniProtKB-KW"/>
</dbReference>
<dbReference type="PANTHER" id="PTHR37984:SF5">
    <property type="entry name" value="PROTEIN NYNRIN-LIKE"/>
    <property type="match status" value="1"/>
</dbReference>
<dbReference type="SUPFAM" id="SSF56672">
    <property type="entry name" value="DNA/RNA polymerases"/>
    <property type="match status" value="1"/>
</dbReference>
<feature type="compositionally biased region" description="Polar residues" evidence="16">
    <location>
        <begin position="37"/>
        <end position="52"/>
    </location>
</feature>
<dbReference type="GO" id="GO:0006508">
    <property type="term" value="P:proteolysis"/>
    <property type="evidence" value="ECO:0007669"/>
    <property type="project" value="UniProtKB-KW"/>
</dbReference>
<organism evidence="19">
    <name type="scientific">Tanacetum cinerariifolium</name>
    <name type="common">Dalmatian daisy</name>
    <name type="synonym">Chrysanthemum cinerariifolium</name>
    <dbReference type="NCBI Taxonomy" id="118510"/>
    <lineage>
        <taxon>Eukaryota</taxon>
        <taxon>Viridiplantae</taxon>
        <taxon>Streptophyta</taxon>
        <taxon>Embryophyta</taxon>
        <taxon>Tracheophyta</taxon>
        <taxon>Spermatophyta</taxon>
        <taxon>Magnoliopsida</taxon>
        <taxon>eudicotyledons</taxon>
        <taxon>Gunneridae</taxon>
        <taxon>Pentapetalae</taxon>
        <taxon>asterids</taxon>
        <taxon>campanulids</taxon>
        <taxon>Asterales</taxon>
        <taxon>Asteraceae</taxon>
        <taxon>Asteroideae</taxon>
        <taxon>Anthemideae</taxon>
        <taxon>Anthemidinae</taxon>
        <taxon>Tanacetum</taxon>
    </lineage>
</organism>
<keyword evidence="9" id="KW-0460">Magnesium</keyword>
<dbReference type="GO" id="GO:0003964">
    <property type="term" value="F:RNA-directed DNA polymerase activity"/>
    <property type="evidence" value="ECO:0007669"/>
    <property type="project" value="UniProtKB-KW"/>
</dbReference>
<dbReference type="Gene3D" id="3.30.70.270">
    <property type="match status" value="2"/>
</dbReference>
<dbReference type="Gene3D" id="2.40.70.10">
    <property type="entry name" value="Acid Proteases"/>
    <property type="match status" value="1"/>
</dbReference>
<evidence type="ECO:0000256" key="13">
    <source>
        <dbReference type="ARBA" id="ARBA00023125"/>
    </source>
</evidence>
<evidence type="ECO:0000313" key="19">
    <source>
        <dbReference type="EMBL" id="GEU65579.1"/>
    </source>
</evidence>
<evidence type="ECO:0000256" key="1">
    <source>
        <dbReference type="ARBA" id="ARBA00022670"/>
    </source>
</evidence>
<evidence type="ECO:0000256" key="5">
    <source>
        <dbReference type="ARBA" id="ARBA00022723"/>
    </source>
</evidence>
<name>A0A6L2LWR8_TANCI</name>